<dbReference type="RefSeq" id="WP_015257281.1">
    <property type="nucleotide sequence ID" value="NC_019902.2"/>
</dbReference>
<dbReference type="PATRIC" id="fig|1255043.3.peg.423"/>
<dbReference type="Gene3D" id="6.10.340.10">
    <property type="match status" value="1"/>
</dbReference>
<organism evidence="17 18">
    <name type="scientific">Thioalkalivibrio nitratireducens (strain DSM 14787 / UNIQEM 213 / ALEN2)</name>
    <dbReference type="NCBI Taxonomy" id="1255043"/>
    <lineage>
        <taxon>Bacteria</taxon>
        <taxon>Pseudomonadati</taxon>
        <taxon>Pseudomonadota</taxon>
        <taxon>Gammaproteobacteria</taxon>
        <taxon>Chromatiales</taxon>
        <taxon>Ectothiorhodospiraceae</taxon>
        <taxon>Thioalkalivibrio</taxon>
    </lineage>
</organism>
<keyword evidence="12" id="KW-0902">Two-component regulatory system</keyword>
<keyword evidence="11 14" id="KW-1133">Transmembrane helix</keyword>
<keyword evidence="5" id="KW-0597">Phosphoprotein</keyword>
<dbReference type="SMART" id="SM00388">
    <property type="entry name" value="HisKA"/>
    <property type="match status" value="1"/>
</dbReference>
<evidence type="ECO:0000256" key="7">
    <source>
        <dbReference type="ARBA" id="ARBA00022692"/>
    </source>
</evidence>
<keyword evidence="9" id="KW-0418">Kinase</keyword>
<evidence type="ECO:0000313" key="18">
    <source>
        <dbReference type="Proteomes" id="UP000010809"/>
    </source>
</evidence>
<feature type="transmembrane region" description="Helical" evidence="14">
    <location>
        <begin position="12"/>
        <end position="30"/>
    </location>
</feature>
<evidence type="ECO:0000256" key="10">
    <source>
        <dbReference type="ARBA" id="ARBA00022840"/>
    </source>
</evidence>
<dbReference type="Pfam" id="PF00672">
    <property type="entry name" value="HAMP"/>
    <property type="match status" value="1"/>
</dbReference>
<keyword evidence="6" id="KW-0808">Transferase</keyword>
<dbReference type="Gene3D" id="3.30.565.10">
    <property type="entry name" value="Histidine kinase-like ATPase, C-terminal domain"/>
    <property type="match status" value="1"/>
</dbReference>
<dbReference type="InterPro" id="IPR035965">
    <property type="entry name" value="PAS-like_dom_sf"/>
</dbReference>
<evidence type="ECO:0000256" key="5">
    <source>
        <dbReference type="ARBA" id="ARBA00022553"/>
    </source>
</evidence>
<dbReference type="InterPro" id="IPR050351">
    <property type="entry name" value="BphY/WalK/GraS-like"/>
</dbReference>
<dbReference type="KEGG" id="tni:TVNIR_0421"/>
<keyword evidence="18" id="KW-1185">Reference proteome</keyword>
<dbReference type="InterPro" id="IPR036097">
    <property type="entry name" value="HisK_dim/P_sf"/>
</dbReference>
<dbReference type="CDD" id="cd06225">
    <property type="entry name" value="HAMP"/>
    <property type="match status" value="1"/>
</dbReference>
<protein>
    <recommendedName>
        <fullName evidence="3">histidine kinase</fullName>
        <ecNumber evidence="3">2.7.13.3</ecNumber>
    </recommendedName>
</protein>
<dbReference type="InterPro" id="IPR004358">
    <property type="entry name" value="Sig_transdc_His_kin-like_C"/>
</dbReference>
<keyword evidence="4" id="KW-1003">Cell membrane</keyword>
<dbReference type="Pfam" id="PF13188">
    <property type="entry name" value="PAS_8"/>
    <property type="match status" value="1"/>
</dbReference>
<dbReference type="Pfam" id="PF19312">
    <property type="entry name" value="NtrY_N"/>
    <property type="match status" value="1"/>
</dbReference>
<dbReference type="InterPro" id="IPR003661">
    <property type="entry name" value="HisK_dim/P_dom"/>
</dbReference>
<dbReference type="InterPro" id="IPR000014">
    <property type="entry name" value="PAS"/>
</dbReference>
<evidence type="ECO:0000256" key="2">
    <source>
        <dbReference type="ARBA" id="ARBA00004651"/>
    </source>
</evidence>
<evidence type="ECO:0000313" key="17">
    <source>
        <dbReference type="EMBL" id="AGA32126.1"/>
    </source>
</evidence>
<dbReference type="PANTHER" id="PTHR42878">
    <property type="entry name" value="TWO-COMPONENT HISTIDINE KINASE"/>
    <property type="match status" value="1"/>
</dbReference>
<dbReference type="eggNOG" id="COG5000">
    <property type="taxonomic scope" value="Bacteria"/>
</dbReference>
<dbReference type="GO" id="GO:0005524">
    <property type="term" value="F:ATP binding"/>
    <property type="evidence" value="ECO:0007669"/>
    <property type="project" value="UniProtKB-KW"/>
</dbReference>
<dbReference type="InterPro" id="IPR005467">
    <property type="entry name" value="His_kinase_dom"/>
</dbReference>
<dbReference type="OrthoDB" id="1931120at2"/>
<dbReference type="CDD" id="cd00082">
    <property type="entry name" value="HisKA"/>
    <property type="match status" value="1"/>
</dbReference>
<dbReference type="EC" id="2.7.13.3" evidence="3"/>
<dbReference type="PROSITE" id="PS50885">
    <property type="entry name" value="HAMP"/>
    <property type="match status" value="1"/>
</dbReference>
<evidence type="ECO:0000256" key="13">
    <source>
        <dbReference type="ARBA" id="ARBA00023136"/>
    </source>
</evidence>
<keyword evidence="8" id="KW-0547">Nucleotide-binding</keyword>
<dbReference type="Pfam" id="PF00512">
    <property type="entry name" value="HisKA"/>
    <property type="match status" value="1"/>
</dbReference>
<dbReference type="Pfam" id="PF02518">
    <property type="entry name" value="HATPase_c"/>
    <property type="match status" value="1"/>
</dbReference>
<dbReference type="SMART" id="SM00304">
    <property type="entry name" value="HAMP"/>
    <property type="match status" value="1"/>
</dbReference>
<dbReference type="PROSITE" id="PS50109">
    <property type="entry name" value="HIS_KIN"/>
    <property type="match status" value="1"/>
</dbReference>
<evidence type="ECO:0000256" key="4">
    <source>
        <dbReference type="ARBA" id="ARBA00022475"/>
    </source>
</evidence>
<feature type="transmembrane region" description="Helical" evidence="14">
    <location>
        <begin position="285"/>
        <end position="308"/>
    </location>
</feature>
<dbReference type="SMART" id="SM00387">
    <property type="entry name" value="HATPase_c"/>
    <property type="match status" value="1"/>
</dbReference>
<feature type="domain" description="Histidine kinase" evidence="15">
    <location>
        <begin position="505"/>
        <end position="722"/>
    </location>
</feature>
<dbReference type="GO" id="GO:0030295">
    <property type="term" value="F:protein kinase activator activity"/>
    <property type="evidence" value="ECO:0007669"/>
    <property type="project" value="TreeGrafter"/>
</dbReference>
<evidence type="ECO:0000256" key="3">
    <source>
        <dbReference type="ARBA" id="ARBA00012438"/>
    </source>
</evidence>
<feature type="transmembrane region" description="Helical" evidence="14">
    <location>
        <begin position="83"/>
        <end position="103"/>
    </location>
</feature>
<dbReference type="SUPFAM" id="SSF55785">
    <property type="entry name" value="PYP-like sensor domain (PAS domain)"/>
    <property type="match status" value="1"/>
</dbReference>
<dbReference type="HOGENOM" id="CLU_019564_0_0_6"/>
<evidence type="ECO:0000259" key="16">
    <source>
        <dbReference type="PROSITE" id="PS50885"/>
    </source>
</evidence>
<dbReference type="GO" id="GO:0005886">
    <property type="term" value="C:plasma membrane"/>
    <property type="evidence" value="ECO:0007669"/>
    <property type="project" value="UniProtKB-SubCell"/>
</dbReference>
<dbReference type="InterPro" id="IPR003660">
    <property type="entry name" value="HAMP_dom"/>
</dbReference>
<dbReference type="EMBL" id="CP003989">
    <property type="protein sequence ID" value="AGA32126.1"/>
    <property type="molecule type" value="Genomic_DNA"/>
</dbReference>
<dbReference type="SUPFAM" id="SSF47384">
    <property type="entry name" value="Homodimeric domain of signal transducing histidine kinase"/>
    <property type="match status" value="1"/>
</dbReference>
<evidence type="ECO:0000256" key="14">
    <source>
        <dbReference type="SAM" id="Phobius"/>
    </source>
</evidence>
<gene>
    <name evidence="17" type="primary">ntrY [H]</name>
    <name evidence="17" type="ordered locus">TVNIR_0421</name>
</gene>
<feature type="transmembrane region" description="Helical" evidence="14">
    <location>
        <begin position="42"/>
        <end position="63"/>
    </location>
</feature>
<evidence type="ECO:0000256" key="11">
    <source>
        <dbReference type="ARBA" id="ARBA00022989"/>
    </source>
</evidence>
<dbReference type="Gene3D" id="1.10.287.130">
    <property type="match status" value="1"/>
</dbReference>
<evidence type="ECO:0000256" key="1">
    <source>
        <dbReference type="ARBA" id="ARBA00000085"/>
    </source>
</evidence>
<dbReference type="PIRSF" id="PIRSF037532">
    <property type="entry name" value="STHK_NtrY"/>
    <property type="match status" value="1"/>
</dbReference>
<keyword evidence="10" id="KW-0067">ATP-binding</keyword>
<dbReference type="SUPFAM" id="SSF158472">
    <property type="entry name" value="HAMP domain-like"/>
    <property type="match status" value="1"/>
</dbReference>
<dbReference type="GO" id="GO:0007234">
    <property type="term" value="P:osmosensory signaling via phosphorelay pathway"/>
    <property type="evidence" value="ECO:0007669"/>
    <property type="project" value="TreeGrafter"/>
</dbReference>
<evidence type="ECO:0000256" key="6">
    <source>
        <dbReference type="ARBA" id="ARBA00022679"/>
    </source>
</evidence>
<evidence type="ECO:0000256" key="12">
    <source>
        <dbReference type="ARBA" id="ARBA00023012"/>
    </source>
</evidence>
<dbReference type="Gene3D" id="3.30.450.20">
    <property type="entry name" value="PAS domain"/>
    <property type="match status" value="1"/>
</dbReference>
<proteinExistence type="predicted"/>
<dbReference type="InterPro" id="IPR017232">
    <property type="entry name" value="NtrY"/>
</dbReference>
<keyword evidence="7 14" id="KW-0812">Transmembrane</keyword>
<dbReference type="InterPro" id="IPR003594">
    <property type="entry name" value="HATPase_dom"/>
</dbReference>
<dbReference type="InterPro" id="IPR045671">
    <property type="entry name" value="NtrY-like_N"/>
</dbReference>
<comment type="subcellular location">
    <subcellularLocation>
        <location evidence="2">Cell membrane</location>
        <topology evidence="2">Multi-pass membrane protein</topology>
    </subcellularLocation>
</comment>
<feature type="domain" description="HAMP" evidence="16">
    <location>
        <begin position="309"/>
        <end position="361"/>
    </location>
</feature>
<evidence type="ECO:0000259" key="15">
    <source>
        <dbReference type="PROSITE" id="PS50109"/>
    </source>
</evidence>
<dbReference type="Proteomes" id="UP000010809">
    <property type="component" value="Chromosome"/>
</dbReference>
<dbReference type="GO" id="GO:0000156">
    <property type="term" value="F:phosphorelay response regulator activity"/>
    <property type="evidence" value="ECO:0007669"/>
    <property type="project" value="TreeGrafter"/>
</dbReference>
<dbReference type="GO" id="GO:0000155">
    <property type="term" value="F:phosphorelay sensor kinase activity"/>
    <property type="evidence" value="ECO:0007669"/>
    <property type="project" value="InterPro"/>
</dbReference>
<keyword evidence="13 14" id="KW-0472">Membrane</keyword>
<dbReference type="STRING" id="1255043.TVNIR_0421"/>
<reference evidence="17" key="1">
    <citation type="submission" date="2015-12" db="EMBL/GenBank/DDBJ databases">
        <authorList>
            <person name="Tikhonova T.V."/>
            <person name="Pavlov A.R."/>
            <person name="Beletsky A.V."/>
            <person name="Mardanov A.V."/>
            <person name="Sorokin D.Y."/>
            <person name="Ravin N.V."/>
            <person name="Popov V.O."/>
        </authorList>
    </citation>
    <scope>NUCLEOTIDE SEQUENCE</scope>
    <source>
        <strain evidence="17">DSM 14787</strain>
    </source>
</reference>
<dbReference type="PANTHER" id="PTHR42878:SF7">
    <property type="entry name" value="SENSOR HISTIDINE KINASE GLRK"/>
    <property type="match status" value="1"/>
</dbReference>
<sequence length="734" mass="81048">MVLGLRRFPWDLFGLGLLFVILLASLVVMGDAAQNSARFEQLFLWLLAFHGVVLVVLGALIIYQVGRLIAQCRDGRPGSRLTLRLIAGFMLVAVVPVTVVYYFSFKFLNEGVDSWFDVRVDGALEDALELSRSSLDLRVRDLARETQEIMRQLQDVSETLVPLALNDIRAQMGAQELTLVGANNRIIASSTDSPIRRLPSPPSADILMRMSPGQPFTRLEPDANGHLLIRVVALAGDRSPGADSRILQGLYPVDPRMSALAVRVQDAFVDYREFAYLRGPIKQGFIFTMSLALAMSLMAALWAGLLVARRLVRPVTDLAEGTRLVASGDYSTRLPVSRDDELGFLVRSFNAMTRTLNEAREEAERNRRLLDAERAYLESVLQHLRSGVLALDGGLRLRTANEAACQILECDLRSGPPRPLSDFEDACPLVAQFFDAIGDALVAGEQEWSREVVVFTRTGRKVLMTRGVWLPDPGNRRGLHAIVFDDMTEFLRAQRDAAWGEVARRLAHEIKNPLTPIQLSAERLSRRLGKTVQGADREVLDRATGTIVQQVEAMKTLVNAFRDYAQAPRLELVPLDLNQLVRDVGELYAGEAQPARLVVDLEQGLPAIRADAGRLRQLLHNLIKNGIEAVQDRADGAVQVSTRYLQDGNGHRVELRVADNGPGIRPEFLERIFEPYTTDKPRGTGLGLAVAKKIVEEHGGIIECHNGPTGGAVFVIRIPVNRGGDTEGVGEAHE</sequence>
<dbReference type="SUPFAM" id="SSF55874">
    <property type="entry name" value="ATPase domain of HSP90 chaperone/DNA topoisomerase II/histidine kinase"/>
    <property type="match status" value="1"/>
</dbReference>
<accession>L0DUU2</accession>
<dbReference type="InterPro" id="IPR036890">
    <property type="entry name" value="HATPase_C_sf"/>
</dbReference>
<evidence type="ECO:0000256" key="9">
    <source>
        <dbReference type="ARBA" id="ARBA00022777"/>
    </source>
</evidence>
<dbReference type="PRINTS" id="PR00344">
    <property type="entry name" value="BCTRLSENSOR"/>
</dbReference>
<dbReference type="AlphaFoldDB" id="L0DUU2"/>
<name>L0DUU2_THIND</name>
<comment type="catalytic activity">
    <reaction evidence="1">
        <text>ATP + protein L-histidine = ADP + protein N-phospho-L-histidine.</text>
        <dbReference type="EC" id="2.7.13.3"/>
    </reaction>
</comment>
<evidence type="ECO:0000256" key="8">
    <source>
        <dbReference type="ARBA" id="ARBA00022741"/>
    </source>
</evidence>